<feature type="binding site" evidence="12">
    <location>
        <position position="220"/>
    </location>
    <ligand>
        <name>phosphate</name>
        <dbReference type="ChEBI" id="CHEBI:43474"/>
    </ligand>
</feature>
<evidence type="ECO:0000256" key="2">
    <source>
        <dbReference type="ARBA" id="ARBA00006751"/>
    </source>
</evidence>
<accession>T1KTQ0</accession>
<dbReference type="NCBIfam" id="TIGR01700">
    <property type="entry name" value="PNPH"/>
    <property type="match status" value="1"/>
</dbReference>
<evidence type="ECO:0000256" key="12">
    <source>
        <dbReference type="PIRSR" id="PIRSR000477-2"/>
    </source>
</evidence>
<dbReference type="OrthoDB" id="10261782at2759"/>
<gene>
    <name evidence="14" type="primary">107367321</name>
</gene>
<dbReference type="InterPro" id="IPR000845">
    <property type="entry name" value="Nucleoside_phosphorylase_d"/>
</dbReference>
<evidence type="ECO:0000256" key="9">
    <source>
        <dbReference type="ARBA" id="ARBA00023950"/>
    </source>
</evidence>
<feature type="domain" description="Nucleoside phosphorylase" evidence="13">
    <location>
        <begin position="45"/>
        <end position="298"/>
    </location>
</feature>
<feature type="binding site" evidence="12">
    <location>
        <position position="239"/>
    </location>
    <ligand>
        <name>phosphate</name>
        <dbReference type="ChEBI" id="CHEBI:43474"/>
    </ligand>
</feature>
<evidence type="ECO:0000256" key="11">
    <source>
        <dbReference type="PIRNR" id="PIRNR000477"/>
    </source>
</evidence>
<protein>
    <recommendedName>
        <fullName evidence="4 11">Purine nucleoside phosphorylase</fullName>
        <ecNumber evidence="3 11">2.4.2.1</ecNumber>
    </recommendedName>
    <alternativeName>
        <fullName evidence="11">Inosine-guanosine phosphorylase</fullName>
    </alternativeName>
</protein>
<evidence type="ECO:0000313" key="15">
    <source>
        <dbReference type="Proteomes" id="UP000015104"/>
    </source>
</evidence>
<dbReference type="GO" id="GO:0047975">
    <property type="term" value="F:guanosine phosphorylase activity"/>
    <property type="evidence" value="ECO:0007669"/>
    <property type="project" value="RHEA"/>
</dbReference>
<feature type="binding site" evidence="12">
    <location>
        <position position="83"/>
    </location>
    <ligand>
        <name>phosphate</name>
        <dbReference type="ChEBI" id="CHEBI:43474"/>
    </ligand>
</feature>
<dbReference type="EnsemblMetazoa" id="tetur21g00550.1">
    <property type="protein sequence ID" value="tetur21g00550.1"/>
    <property type="gene ID" value="tetur21g00550"/>
</dbReference>
<dbReference type="UniPathway" id="UPA00606"/>
<comment type="similarity">
    <text evidence="2 11">Belongs to the PNP/MTAP phosphorylase family.</text>
</comment>
<keyword evidence="6 11" id="KW-0808">Transferase</keyword>
<dbReference type="OMA" id="EGVYAQF"/>
<dbReference type="InterPro" id="IPR035994">
    <property type="entry name" value="Nucleoside_phosphorylase_sf"/>
</dbReference>
<evidence type="ECO:0000256" key="5">
    <source>
        <dbReference type="ARBA" id="ARBA00022676"/>
    </source>
</evidence>
<feature type="binding site" evidence="12">
    <location>
        <position position="262"/>
    </location>
    <ligand>
        <name>a purine D-ribonucleoside</name>
        <dbReference type="ChEBI" id="CHEBI:142355"/>
    </ligand>
</feature>
<dbReference type="InterPro" id="IPR011268">
    <property type="entry name" value="Purine_phosphorylase"/>
</dbReference>
<feature type="binding site" evidence="12">
    <location>
        <position position="135"/>
    </location>
    <ligand>
        <name>phosphate</name>
        <dbReference type="ChEBI" id="CHEBI:43474"/>
    </ligand>
</feature>
<reference evidence="14" key="2">
    <citation type="submission" date="2015-06" db="UniProtKB">
        <authorList>
            <consortium name="EnsemblMetazoa"/>
        </authorList>
    </citation>
    <scope>IDENTIFICATION</scope>
</reference>
<dbReference type="HOGENOM" id="CLU_054456_1_2_1"/>
<dbReference type="CDD" id="cd09009">
    <property type="entry name" value="PNP-EcPNPII_like"/>
    <property type="match status" value="1"/>
</dbReference>
<dbReference type="STRING" id="32264.T1KTQ0"/>
<dbReference type="FunFam" id="3.40.50.1580:FF:000004">
    <property type="entry name" value="Purine nucleoside phosphorylase"/>
    <property type="match status" value="1"/>
</dbReference>
<dbReference type="PIRSF" id="PIRSF000477">
    <property type="entry name" value="PurNPase"/>
    <property type="match status" value="1"/>
</dbReference>
<dbReference type="PANTHER" id="PTHR11904:SF9">
    <property type="entry name" value="PURINE NUCLEOSIDE PHOSPHORYLASE-RELATED"/>
    <property type="match status" value="1"/>
</dbReference>
<dbReference type="InterPro" id="IPR011270">
    <property type="entry name" value="Pur_Nuc_Pase_Ino/Guo-sp"/>
</dbReference>
<feature type="binding site" evidence="12">
    <location>
        <begin position="103"/>
        <end position="105"/>
    </location>
    <ligand>
        <name>phosphate</name>
        <dbReference type="ChEBI" id="CHEBI:43474"/>
    </ligand>
</feature>
<dbReference type="GO" id="GO:0004731">
    <property type="term" value="F:purine-nucleoside phosphorylase activity"/>
    <property type="evidence" value="ECO:0007669"/>
    <property type="project" value="UniProtKB-EC"/>
</dbReference>
<sequence length="304" mass="33145">MFPETINMNGSMNGDAVSTNHITYNYERIEKIARFLASRTTIKPKLGIICGSGLNGITSQMKDGQIIKYKEIPDFPQSTVAGHDGVLVFGLLNSVPTVAMKGRFHSYEGHAPEKCALPVRVMKLLGVEVLIVTNAAGGLNPDYNAGDIMIIKDHISLPGLSGDSPLKGHNDERWGPRFPALNRAYDVNLIKKFENCARQLNLSEGLRKGVYFMVSGPAYETVAECRLMQLLGADAVGMSTTHEVTVAVHCGLKVLGLSLVTNKTVMDWDCVDTPNHTEVLEVAAKRAGDMELLINHFVSTIFNS</sequence>
<dbReference type="PANTHER" id="PTHR11904">
    <property type="entry name" value="METHYLTHIOADENOSINE/PURINE NUCLEOSIDE PHOSPHORYLASE"/>
    <property type="match status" value="1"/>
</dbReference>
<evidence type="ECO:0000256" key="7">
    <source>
        <dbReference type="ARBA" id="ARBA00023918"/>
    </source>
</evidence>
<dbReference type="Gene3D" id="3.40.50.1580">
    <property type="entry name" value="Nucleoside phosphorylase domain"/>
    <property type="match status" value="1"/>
</dbReference>
<proteinExistence type="inferred from homology"/>
<dbReference type="KEGG" id="tut:107367321"/>
<reference evidence="15" key="1">
    <citation type="submission" date="2011-08" db="EMBL/GenBank/DDBJ databases">
        <authorList>
            <person name="Rombauts S."/>
        </authorList>
    </citation>
    <scope>NUCLEOTIDE SEQUENCE</scope>
    <source>
        <strain evidence="15">London</strain>
    </source>
</reference>
<comment type="pathway">
    <text evidence="1 11">Purine metabolism; purine nucleoside salvage.</text>
</comment>
<dbReference type="GO" id="GO:0005737">
    <property type="term" value="C:cytoplasm"/>
    <property type="evidence" value="ECO:0007669"/>
    <property type="project" value="TreeGrafter"/>
</dbReference>
<evidence type="ECO:0000313" key="14">
    <source>
        <dbReference type="EnsemblMetazoa" id="tetur21g00550.1"/>
    </source>
</evidence>
<evidence type="ECO:0000256" key="10">
    <source>
        <dbReference type="ARBA" id="ARBA00023970"/>
    </source>
</evidence>
<comment type="catalytic activity">
    <reaction evidence="10">
        <text>guanosine + phosphate = alpha-D-ribose 1-phosphate + guanine</text>
        <dbReference type="Rhea" id="RHEA:13233"/>
        <dbReference type="ChEBI" id="CHEBI:16235"/>
        <dbReference type="ChEBI" id="CHEBI:16750"/>
        <dbReference type="ChEBI" id="CHEBI:43474"/>
        <dbReference type="ChEBI" id="CHEBI:57720"/>
        <dbReference type="EC" id="2.4.2.1"/>
    </reaction>
</comment>
<dbReference type="SUPFAM" id="SSF53167">
    <property type="entry name" value="Purine and uridine phosphorylases"/>
    <property type="match status" value="1"/>
</dbReference>
<comment type="catalytic activity">
    <reaction evidence="7">
        <text>inosine + phosphate = alpha-D-ribose 1-phosphate + hypoxanthine</text>
        <dbReference type="Rhea" id="RHEA:27646"/>
        <dbReference type="ChEBI" id="CHEBI:17368"/>
        <dbReference type="ChEBI" id="CHEBI:17596"/>
        <dbReference type="ChEBI" id="CHEBI:43474"/>
        <dbReference type="ChEBI" id="CHEBI:57720"/>
        <dbReference type="EC" id="2.4.2.1"/>
    </reaction>
</comment>
<dbReference type="EC" id="2.4.2.1" evidence="3 11"/>
<dbReference type="GO" id="GO:0009116">
    <property type="term" value="P:nucleoside metabolic process"/>
    <property type="evidence" value="ECO:0007669"/>
    <property type="project" value="InterPro"/>
</dbReference>
<keyword evidence="15" id="KW-1185">Reference proteome</keyword>
<dbReference type="AlphaFoldDB" id="T1KTQ0"/>
<comment type="catalytic activity">
    <reaction evidence="9">
        <text>2'-deoxyinosine + phosphate = 2-deoxy-alpha-D-ribose 1-phosphate + hypoxanthine</text>
        <dbReference type="Rhea" id="RHEA:27750"/>
        <dbReference type="ChEBI" id="CHEBI:17368"/>
        <dbReference type="ChEBI" id="CHEBI:28997"/>
        <dbReference type="ChEBI" id="CHEBI:43474"/>
        <dbReference type="ChEBI" id="CHEBI:57259"/>
        <dbReference type="EC" id="2.4.2.1"/>
    </reaction>
</comment>
<dbReference type="NCBIfam" id="TIGR01697">
    <property type="entry name" value="PNPH-PUNA-XAPA"/>
    <property type="match status" value="1"/>
</dbReference>
<name>T1KTQ0_TETUR</name>
<evidence type="ECO:0000256" key="6">
    <source>
        <dbReference type="ARBA" id="ARBA00022679"/>
    </source>
</evidence>
<dbReference type="Proteomes" id="UP000015104">
    <property type="component" value="Unassembled WGS sequence"/>
</dbReference>
<evidence type="ECO:0000256" key="3">
    <source>
        <dbReference type="ARBA" id="ARBA00011886"/>
    </source>
</evidence>
<comment type="function">
    <text evidence="11">The purine nucleoside phosphorylases catalyze the phosphorolytic breakdown of the N-glycosidic bond in the beta-(deoxy)ribonucleoside molecules, with the formation of the corresponding free purine bases and pentose-1-phosphate.</text>
</comment>
<organism evidence="14 15">
    <name type="scientific">Tetranychus urticae</name>
    <name type="common">Two-spotted spider mite</name>
    <dbReference type="NCBI Taxonomy" id="32264"/>
    <lineage>
        <taxon>Eukaryota</taxon>
        <taxon>Metazoa</taxon>
        <taxon>Ecdysozoa</taxon>
        <taxon>Arthropoda</taxon>
        <taxon>Chelicerata</taxon>
        <taxon>Arachnida</taxon>
        <taxon>Acari</taxon>
        <taxon>Acariformes</taxon>
        <taxon>Trombidiformes</taxon>
        <taxon>Prostigmata</taxon>
        <taxon>Eleutherengona</taxon>
        <taxon>Raphignathae</taxon>
        <taxon>Tetranychoidea</taxon>
        <taxon>Tetranychidae</taxon>
        <taxon>Tetranychus</taxon>
    </lineage>
</organism>
<dbReference type="Pfam" id="PF01048">
    <property type="entry name" value="PNP_UDP_1"/>
    <property type="match status" value="1"/>
</dbReference>
<dbReference type="eggNOG" id="KOG3984">
    <property type="taxonomic scope" value="Eukaryota"/>
</dbReference>
<evidence type="ECO:0000256" key="4">
    <source>
        <dbReference type="ARBA" id="ARBA00013834"/>
    </source>
</evidence>
<comment type="catalytic activity">
    <reaction evidence="8">
        <text>2'-deoxyguanosine + phosphate = 2-deoxy-alpha-D-ribose 1-phosphate + guanine</text>
        <dbReference type="Rhea" id="RHEA:27738"/>
        <dbReference type="ChEBI" id="CHEBI:16235"/>
        <dbReference type="ChEBI" id="CHEBI:17172"/>
        <dbReference type="ChEBI" id="CHEBI:43474"/>
        <dbReference type="ChEBI" id="CHEBI:57259"/>
        <dbReference type="EC" id="2.4.2.1"/>
    </reaction>
</comment>
<evidence type="ECO:0000259" key="13">
    <source>
        <dbReference type="Pfam" id="PF01048"/>
    </source>
</evidence>
<evidence type="ECO:0000256" key="1">
    <source>
        <dbReference type="ARBA" id="ARBA00005058"/>
    </source>
</evidence>
<evidence type="ECO:0000256" key="8">
    <source>
        <dbReference type="ARBA" id="ARBA00023929"/>
    </source>
</evidence>
<feature type="binding site" evidence="12">
    <location>
        <position position="52"/>
    </location>
    <ligand>
        <name>phosphate</name>
        <dbReference type="ChEBI" id="CHEBI:43474"/>
    </ligand>
</feature>
<keyword evidence="5 11" id="KW-0328">Glycosyltransferase</keyword>
<dbReference type="NCBIfam" id="NF006054">
    <property type="entry name" value="PRK08202.1"/>
    <property type="match status" value="1"/>
</dbReference>
<dbReference type="EMBL" id="CAEY01000545">
    <property type="status" value="NOT_ANNOTATED_CDS"/>
    <property type="molecule type" value="Genomic_DNA"/>
</dbReference>